<protein>
    <submittedName>
        <fullName evidence="2">Uncharacterized protein</fullName>
    </submittedName>
</protein>
<sequence>MFSALLLEEEHDAHLAAADLVYTVSKTVTFSPGVTFTPTNQTVTFRALARTNDPRALSARGSLFSGPEDGAYDAMVVSLPQPPRPSPPRFRKTRTEPSSLAMR</sequence>
<accession>A0A4Q7ZNX3</accession>
<gene>
    <name evidence="2" type="ORF">EV385_3936</name>
</gene>
<dbReference type="Proteomes" id="UP000292564">
    <property type="component" value="Unassembled WGS sequence"/>
</dbReference>
<name>A0A4Q7ZNX3_9ACTN</name>
<evidence type="ECO:0000313" key="2">
    <source>
        <dbReference type="EMBL" id="RZU52095.1"/>
    </source>
</evidence>
<organism evidence="2 3">
    <name type="scientific">Krasilnikovia cinnamomea</name>
    <dbReference type="NCBI Taxonomy" id="349313"/>
    <lineage>
        <taxon>Bacteria</taxon>
        <taxon>Bacillati</taxon>
        <taxon>Actinomycetota</taxon>
        <taxon>Actinomycetes</taxon>
        <taxon>Micromonosporales</taxon>
        <taxon>Micromonosporaceae</taxon>
        <taxon>Krasilnikovia</taxon>
    </lineage>
</organism>
<evidence type="ECO:0000313" key="3">
    <source>
        <dbReference type="Proteomes" id="UP000292564"/>
    </source>
</evidence>
<dbReference type="AlphaFoldDB" id="A0A4Q7ZNX3"/>
<proteinExistence type="predicted"/>
<evidence type="ECO:0000256" key="1">
    <source>
        <dbReference type="SAM" id="MobiDB-lite"/>
    </source>
</evidence>
<reference evidence="2 3" key="1">
    <citation type="submission" date="2019-02" db="EMBL/GenBank/DDBJ databases">
        <title>Sequencing the genomes of 1000 actinobacteria strains.</title>
        <authorList>
            <person name="Klenk H.-P."/>
        </authorList>
    </citation>
    <scope>NUCLEOTIDE SEQUENCE [LARGE SCALE GENOMIC DNA]</scope>
    <source>
        <strain evidence="2 3">DSM 45162</strain>
    </source>
</reference>
<keyword evidence="3" id="KW-1185">Reference proteome</keyword>
<comment type="caution">
    <text evidence="2">The sequence shown here is derived from an EMBL/GenBank/DDBJ whole genome shotgun (WGS) entry which is preliminary data.</text>
</comment>
<feature type="region of interest" description="Disordered" evidence="1">
    <location>
        <begin position="76"/>
        <end position="103"/>
    </location>
</feature>
<dbReference type="EMBL" id="SHKY01000001">
    <property type="protein sequence ID" value="RZU52095.1"/>
    <property type="molecule type" value="Genomic_DNA"/>
</dbReference>